<gene>
    <name evidence="3" type="ORF">HID58_051937</name>
</gene>
<evidence type="ECO:0000313" key="3">
    <source>
        <dbReference type="EMBL" id="KAH0889508.1"/>
    </source>
</evidence>
<proteinExistence type="predicted"/>
<accession>A0ABQ8AB96</accession>
<protein>
    <recommendedName>
        <fullName evidence="2">TIR domain-containing protein</fullName>
    </recommendedName>
</protein>
<dbReference type="EMBL" id="JAGKQM010000013">
    <property type="protein sequence ID" value="KAH0889508.1"/>
    <property type="molecule type" value="Genomic_DNA"/>
</dbReference>
<dbReference type="Proteomes" id="UP000824890">
    <property type="component" value="Unassembled WGS sequence"/>
</dbReference>
<comment type="caution">
    <text evidence="3">The sequence shown here is derived from an EMBL/GenBank/DDBJ whole genome shotgun (WGS) entry which is preliminary data.</text>
</comment>
<dbReference type="Gene3D" id="3.40.50.10140">
    <property type="entry name" value="Toll/interleukin-1 receptor homology (TIR) domain"/>
    <property type="match status" value="1"/>
</dbReference>
<evidence type="ECO:0000256" key="1">
    <source>
        <dbReference type="ARBA" id="ARBA00023027"/>
    </source>
</evidence>
<feature type="domain" description="TIR" evidence="2">
    <location>
        <begin position="12"/>
        <end position="184"/>
    </location>
</feature>
<keyword evidence="4" id="KW-1185">Reference proteome</keyword>
<dbReference type="InterPro" id="IPR035897">
    <property type="entry name" value="Toll_tir_struct_dom_sf"/>
</dbReference>
<dbReference type="PANTHER" id="PTHR32009">
    <property type="entry name" value="TMV RESISTANCE PROTEIN N-LIKE"/>
    <property type="match status" value="1"/>
</dbReference>
<dbReference type="InterPro" id="IPR000157">
    <property type="entry name" value="TIR_dom"/>
</dbReference>
<organism evidence="3 4">
    <name type="scientific">Brassica napus</name>
    <name type="common">Rape</name>
    <dbReference type="NCBI Taxonomy" id="3708"/>
    <lineage>
        <taxon>Eukaryota</taxon>
        <taxon>Viridiplantae</taxon>
        <taxon>Streptophyta</taxon>
        <taxon>Embryophyta</taxon>
        <taxon>Tracheophyta</taxon>
        <taxon>Spermatophyta</taxon>
        <taxon>Magnoliopsida</taxon>
        <taxon>eudicotyledons</taxon>
        <taxon>Gunneridae</taxon>
        <taxon>Pentapetalae</taxon>
        <taxon>rosids</taxon>
        <taxon>malvids</taxon>
        <taxon>Brassicales</taxon>
        <taxon>Brassicaceae</taxon>
        <taxon>Brassiceae</taxon>
        <taxon>Brassica</taxon>
    </lineage>
</organism>
<evidence type="ECO:0000259" key="2">
    <source>
        <dbReference type="PROSITE" id="PS50104"/>
    </source>
</evidence>
<dbReference type="PROSITE" id="PS50104">
    <property type="entry name" value="TIR"/>
    <property type="match status" value="1"/>
</dbReference>
<sequence length="281" mass="32484">MEVHSRHLGPQLQHQVFVNFRGEELRCGFVSHLVEALQRHGINVFIDSLERKGEDLINLFARIEESTIALVIFSERYTESIWCLDELLKIKQRADQGFLKVRLLASQVIPIFFNVEPVTVKQLRGAFGDQFRDREWEYRCDKPRTDRWKEALSSVSCKAGLAFDKRSDESKFVRKILKEVEKELQLQVNPVVIPFPGTRRDISSLGGQGMHIRGSTQEPVDLSRESFLVHDNSSFSNQISVFSKAYMDIEHQNNYLRAQLLELSERLQSLNSIIEMSLNFG</sequence>
<name>A0ABQ8AB96_BRANA</name>
<dbReference type="SMART" id="SM00255">
    <property type="entry name" value="TIR"/>
    <property type="match status" value="1"/>
</dbReference>
<dbReference type="SUPFAM" id="SSF52200">
    <property type="entry name" value="Toll/Interleukin receptor TIR domain"/>
    <property type="match status" value="1"/>
</dbReference>
<dbReference type="Pfam" id="PF01582">
    <property type="entry name" value="TIR"/>
    <property type="match status" value="1"/>
</dbReference>
<dbReference type="PANTHER" id="PTHR32009:SF81">
    <property type="entry name" value="TIR DOMAIN-CONTAINING PROTEIN"/>
    <property type="match status" value="1"/>
</dbReference>
<keyword evidence="1" id="KW-0520">NAD</keyword>
<evidence type="ECO:0000313" key="4">
    <source>
        <dbReference type="Proteomes" id="UP000824890"/>
    </source>
</evidence>
<reference evidence="3 4" key="1">
    <citation type="submission" date="2021-05" db="EMBL/GenBank/DDBJ databases">
        <title>Genome Assembly of Synthetic Allotetraploid Brassica napus Reveals Homoeologous Exchanges between Subgenomes.</title>
        <authorList>
            <person name="Davis J.T."/>
        </authorList>
    </citation>
    <scope>NUCLEOTIDE SEQUENCE [LARGE SCALE GENOMIC DNA]</scope>
    <source>
        <strain evidence="4">cv. Da-Ae</strain>
        <tissue evidence="3">Seedling</tissue>
    </source>
</reference>